<keyword evidence="6" id="KW-1185">Reference proteome</keyword>
<dbReference type="PANTHER" id="PTHR46708">
    <property type="entry name" value="TENASCIN"/>
    <property type="match status" value="1"/>
</dbReference>
<name>A0A916DR77_9BACT</name>
<dbReference type="InterPro" id="IPR026444">
    <property type="entry name" value="Secre_tail"/>
</dbReference>
<reference evidence="5" key="1">
    <citation type="submission" date="2022-09" db="EMBL/GenBank/DDBJ databases">
        <title>Aureispira anguillicida sp. nov., isolated from Leptocephalus of Japanese eel Anguilla japonica.</title>
        <authorList>
            <person name="Yuasa K."/>
            <person name="Mekata T."/>
            <person name="Ikunari K."/>
        </authorList>
    </citation>
    <scope>NUCLEOTIDE SEQUENCE</scope>
    <source>
        <strain evidence="5">EL160426</strain>
    </source>
</reference>
<dbReference type="Proteomes" id="UP001060919">
    <property type="component" value="Chromosome"/>
</dbReference>
<keyword evidence="1" id="KW-0677">Repeat</keyword>
<proteinExistence type="predicted"/>
<dbReference type="EMBL" id="AP026867">
    <property type="protein sequence ID" value="BDS11649.1"/>
    <property type="molecule type" value="Genomic_DNA"/>
</dbReference>
<evidence type="ECO:0000259" key="4">
    <source>
        <dbReference type="PROSITE" id="PS50853"/>
    </source>
</evidence>
<dbReference type="SUPFAM" id="SSF49265">
    <property type="entry name" value="Fibronectin type III"/>
    <property type="match status" value="2"/>
</dbReference>
<dbReference type="GO" id="GO:0005975">
    <property type="term" value="P:carbohydrate metabolic process"/>
    <property type="evidence" value="ECO:0007669"/>
    <property type="project" value="UniProtKB-ARBA"/>
</dbReference>
<dbReference type="GO" id="GO:0004553">
    <property type="term" value="F:hydrolase activity, hydrolyzing O-glycosyl compounds"/>
    <property type="evidence" value="ECO:0007669"/>
    <property type="project" value="UniProtKB-ARBA"/>
</dbReference>
<sequence length="1663" mass="173906">MRKHLIFFIACYLMSTISYAQTVFTESFDATTTPSGWNNTATTGGPWSFSTSADYDVSSILDHTGNSGNYAWVDFSGTDDSVILATPAIDVSTLTTPYLEFYHESHYTGILSPFNSLHIEAWNGSSWVNVATLQGNTALGWDQYGYNMTSFTFSGGDSLKVRFHAESGGASNDYNNDLLLDDIAVMQLPSCPNPHSLGALNVTATSADLSWVEPATATSWEVEYGMQGFAQGTGTSVVTGTNPENITGLTPNTTYSFYVRSICGPGDSSTWAGPFMFTTTCPASYMPTYSEDFTTYLNPCWSEAQGVLATSTTLTGTTSNWTSDGFANNGTTGSAKINLFSTGRDEWLISPSIDLGTAATSYQLEFDIAFTDYASTSTGTLGADDTIAVVISTDNGATWEKANILQHWLAGGEPSNTGDHIVIGLASYTGVVKFGFYAASSVSNTDNDVFIDNFLVTNLASCAAPSALTASNITTTTADLAWTENGTATSWQIEYGAPGFTQGTGTTALAGSNPHNQTGLMPSSDYQFYVRAICGAGDTSSWAGPFNFQTACGAIVAPWTESFSGGLPNCWTDRGNDAYIFNTSAAYGAAVAGDYTAGGGTNYAWVDGSGATGTFDTLTTPLIDISGLATPHLCFGLFSNNTNDAGNNTIMIEFFDGAAWNLLATFQQNLGPAWAPLSYDLSSYTVTGNTQVRFIINTNSTGDAYYNDILIDDVSMNNGGCPQFCIAPSALGIANLLQTTVDLNWTENGAATSWQVEYGAQGFAQGSGTAVVTATNPHSLTGLTDNTSYDFYVRAICGAGDSSLWVGPFNFTTLANCPLPSALTATNITPTSADLGWTENGTATSWQVEYGTQGFAQGSGTAVVTGNNPENITALASNTNYSFYVRAICGAGDSSAWVGPFNFATPCALVPGDTPDDAIMVTSLPYSTTGKTDSCYMDSRGNASADVWYQYILAPCTDSLTVSLCGSAFDTYLRIFASDTTTQIFANDDNCSTQSEIVIDVTASSTINSGDTIFILVEGYSSNEGAYNLNISDVIQCPPVPAPPYYHIDQINSVDTNGVADSLGVIARVRGVVHCIDFRAGTGLEFFLAEYNNTGIKVFDFADVNGYAVTEGDSLEVWGTVSQFNGHLQFDPDSIIVVSSGNPLVMPTTVSQLSEATENKFVDFQNAWLVDPAQWTGSGSGFNVDVTNGTDTIVVRVDNATNLYAQPAPTGMFNISGWGGQYDTSVPRTEGYQLFPCGIASVMPIVMDVAVTSFLNLDSTYCNVAAISGSVIITNMTSSVATDIPYSITANGLPLSVDTIASLAGNASDTITVGPIPALTGTALVQVTTALAGDTSTVNDTLGMIVSVSNTAAAASATTTLLCNGDANGIITATGSNGIGNYTYAWDSTATTAVHSNLTAGTYTVTITDSIGCSDTATVILTEPSAIVLTDSITNVLCKGDSTGAITLAATGGTPSYTFAWSTGDTSTSAMNLGAGTYTITVTDANGCVDSIAATVTQPATALNASIVDNGDGTAVAVGTGGTPSYTFAWDAAAGNQTTDTATALVHNGTYVVTITDANGCTDTSSVVINFIGVQTIANLSSLNLFPNPTAHNAFVALDLVEQAEVQINIINSIGQVVESKNLGTVQSETVELNTAALASGIYMVQFNIGQEQVTRKLIISKQ</sequence>
<protein>
    <submittedName>
        <fullName evidence="5">Fibronectin type III domain-containing protein</fullName>
    </submittedName>
</protein>
<organism evidence="5 6">
    <name type="scientific">Aureispira anguillae</name>
    <dbReference type="NCBI Taxonomy" id="2864201"/>
    <lineage>
        <taxon>Bacteria</taxon>
        <taxon>Pseudomonadati</taxon>
        <taxon>Bacteroidota</taxon>
        <taxon>Saprospiria</taxon>
        <taxon>Saprospirales</taxon>
        <taxon>Saprospiraceae</taxon>
        <taxon>Aureispira</taxon>
    </lineage>
</organism>
<evidence type="ECO:0000259" key="3">
    <source>
        <dbReference type="PROSITE" id="PS50060"/>
    </source>
</evidence>
<accession>A0A916DR77</accession>
<feature type="domain" description="MAM" evidence="3">
    <location>
        <begin position="544"/>
        <end position="723"/>
    </location>
</feature>
<feature type="domain" description="Fibronectin type-III" evidence="4">
    <location>
        <begin position="819"/>
        <end position="908"/>
    </location>
</feature>
<feature type="signal peptide" evidence="2">
    <location>
        <begin position="1"/>
        <end position="20"/>
    </location>
</feature>
<dbReference type="KEGG" id="aup:AsAng_0023630"/>
<dbReference type="Pfam" id="PF13573">
    <property type="entry name" value="SprB"/>
    <property type="match status" value="2"/>
</dbReference>
<dbReference type="PROSITE" id="PS50060">
    <property type="entry name" value="MAM_2"/>
    <property type="match status" value="2"/>
</dbReference>
<dbReference type="GO" id="GO:0016020">
    <property type="term" value="C:membrane"/>
    <property type="evidence" value="ECO:0007669"/>
    <property type="project" value="InterPro"/>
</dbReference>
<dbReference type="Gene3D" id="2.60.120.200">
    <property type="match status" value="2"/>
</dbReference>
<dbReference type="InterPro" id="IPR050991">
    <property type="entry name" value="ECM_Regulatory_Proteins"/>
</dbReference>
<dbReference type="CDD" id="cd00063">
    <property type="entry name" value="FN3"/>
    <property type="match status" value="4"/>
</dbReference>
<dbReference type="InterPro" id="IPR000998">
    <property type="entry name" value="MAM_dom"/>
</dbReference>
<dbReference type="SMART" id="SM00060">
    <property type="entry name" value="FN3"/>
    <property type="match status" value="4"/>
</dbReference>
<dbReference type="PANTHER" id="PTHR46708:SF11">
    <property type="entry name" value="RECEPTOR-TYPE TYROSINE-PROTEIN PHOSPHATASE ETA-LIKE"/>
    <property type="match status" value="1"/>
</dbReference>
<dbReference type="Gene3D" id="2.60.40.740">
    <property type="match status" value="1"/>
</dbReference>
<dbReference type="Pfam" id="PF00041">
    <property type="entry name" value="fn3"/>
    <property type="match status" value="4"/>
</dbReference>
<feature type="chain" id="PRO_5037861558" evidence="2">
    <location>
        <begin position="21"/>
        <end position="1663"/>
    </location>
</feature>
<dbReference type="Gene3D" id="2.60.120.260">
    <property type="entry name" value="Galactose-binding domain-like"/>
    <property type="match status" value="1"/>
</dbReference>
<feature type="domain" description="Fibronectin type-III" evidence="4">
    <location>
        <begin position="193"/>
        <end position="283"/>
    </location>
</feature>
<dbReference type="PROSITE" id="PS50853">
    <property type="entry name" value="FN3"/>
    <property type="match status" value="4"/>
</dbReference>
<evidence type="ECO:0000256" key="2">
    <source>
        <dbReference type="SAM" id="SignalP"/>
    </source>
</evidence>
<feature type="domain" description="MAM" evidence="3">
    <location>
        <begin position="24"/>
        <end position="193"/>
    </location>
</feature>
<dbReference type="NCBIfam" id="TIGR04183">
    <property type="entry name" value="Por_Secre_tail"/>
    <property type="match status" value="1"/>
</dbReference>
<dbReference type="InterPro" id="IPR025667">
    <property type="entry name" value="SprB_repeat"/>
</dbReference>
<feature type="domain" description="Fibronectin type-III" evidence="4">
    <location>
        <begin position="727"/>
        <end position="816"/>
    </location>
</feature>
<evidence type="ECO:0000313" key="5">
    <source>
        <dbReference type="EMBL" id="BDS11649.1"/>
    </source>
</evidence>
<dbReference type="InterPro" id="IPR013783">
    <property type="entry name" value="Ig-like_fold"/>
</dbReference>
<feature type="domain" description="Fibronectin type-III" evidence="4">
    <location>
        <begin position="464"/>
        <end position="553"/>
    </location>
</feature>
<dbReference type="InterPro" id="IPR003961">
    <property type="entry name" value="FN3_dom"/>
</dbReference>
<keyword evidence="2" id="KW-0732">Signal</keyword>
<dbReference type="Gene3D" id="2.60.40.10">
    <property type="entry name" value="Immunoglobulins"/>
    <property type="match status" value="4"/>
</dbReference>
<dbReference type="InterPro" id="IPR013320">
    <property type="entry name" value="ConA-like_dom_sf"/>
</dbReference>
<dbReference type="SUPFAM" id="SSF49899">
    <property type="entry name" value="Concanavalin A-like lectins/glucanases"/>
    <property type="match status" value="2"/>
</dbReference>
<dbReference type="CDD" id="cd00146">
    <property type="entry name" value="PKD"/>
    <property type="match status" value="1"/>
</dbReference>
<dbReference type="Pfam" id="PF18962">
    <property type="entry name" value="Por_Secre_tail"/>
    <property type="match status" value="1"/>
</dbReference>
<gene>
    <name evidence="5" type="ORF">AsAng_0023630</name>
</gene>
<dbReference type="Gene3D" id="2.60.120.380">
    <property type="match status" value="1"/>
</dbReference>
<dbReference type="InterPro" id="IPR036116">
    <property type="entry name" value="FN3_sf"/>
</dbReference>
<evidence type="ECO:0000256" key="1">
    <source>
        <dbReference type="ARBA" id="ARBA00022737"/>
    </source>
</evidence>
<evidence type="ECO:0000313" key="6">
    <source>
        <dbReference type="Proteomes" id="UP001060919"/>
    </source>
</evidence>